<dbReference type="RefSeq" id="WP_014322694.1">
    <property type="nucleotide sequence ID" value="NC_016803.1"/>
</dbReference>
<dbReference type="AlphaFoldDB" id="F0JHN1"/>
<evidence type="ECO:0000259" key="3">
    <source>
        <dbReference type="Pfam" id="PF13458"/>
    </source>
</evidence>
<dbReference type="HOGENOM" id="CLU_027128_7_1_7"/>
<comment type="similarity">
    <text evidence="1">Belongs to the leucine-binding protein family.</text>
</comment>
<dbReference type="EMBL" id="CP003220">
    <property type="protein sequence ID" value="EGB15267.1"/>
    <property type="molecule type" value="Genomic_DNA"/>
</dbReference>
<organism evidence="4 5">
    <name type="scientific">Pseudodesulfovibrio mercurii</name>
    <dbReference type="NCBI Taxonomy" id="641491"/>
    <lineage>
        <taxon>Bacteria</taxon>
        <taxon>Pseudomonadati</taxon>
        <taxon>Thermodesulfobacteriota</taxon>
        <taxon>Desulfovibrionia</taxon>
        <taxon>Desulfovibrionales</taxon>
        <taxon>Desulfovibrionaceae</taxon>
    </lineage>
</organism>
<dbReference type="Gene3D" id="3.40.50.2300">
    <property type="match status" value="2"/>
</dbReference>
<dbReference type="CDD" id="cd19978">
    <property type="entry name" value="PBP1_ABC_ligand_binding-like"/>
    <property type="match status" value="1"/>
</dbReference>
<dbReference type="Proteomes" id="UP000007845">
    <property type="component" value="Chromosome"/>
</dbReference>
<dbReference type="STRING" id="641491.DND132_2062"/>
<protein>
    <submittedName>
        <fullName evidence="4">Extracellular ligand-binding receptor</fullName>
    </submittedName>
</protein>
<gene>
    <name evidence="4" type="ORF">DND132_2062</name>
</gene>
<dbReference type="SUPFAM" id="SSF53822">
    <property type="entry name" value="Periplasmic binding protein-like I"/>
    <property type="match status" value="1"/>
</dbReference>
<proteinExistence type="inferred from homology"/>
<dbReference type="KEGG" id="ddn:DND132_2062"/>
<dbReference type="Pfam" id="PF13458">
    <property type="entry name" value="Peripla_BP_6"/>
    <property type="match status" value="1"/>
</dbReference>
<dbReference type="eggNOG" id="COG0683">
    <property type="taxonomic scope" value="Bacteria"/>
</dbReference>
<dbReference type="InterPro" id="IPR028081">
    <property type="entry name" value="Leu-bd"/>
</dbReference>
<evidence type="ECO:0000256" key="1">
    <source>
        <dbReference type="ARBA" id="ARBA00010062"/>
    </source>
</evidence>
<feature type="domain" description="Leucine-binding protein" evidence="3">
    <location>
        <begin position="38"/>
        <end position="404"/>
    </location>
</feature>
<sequence length="417" mass="46594">MDKLRKILPVAALFALLVVLLRPAPVPAGTEADRELVFGMSAAFTGANGELGIEYYRGLMAYIEYYNARAGEHGRTIRVKPANDGYNPAPCFQNTVNFIVRDHIFALAAYVGTPTATHVLPLLQKFEDRHVCMLFPFTGAQPLRAEPFGKYVFNLRASYFDETRALVDHLLDVGRDRVGVFYQSDAYGRTGWDGVRRALAAHGLHIVAEAAYRRGAAFGQDFTFEARHLMDAGVDAIIVVGTYASQAAFIRDARNQGCGLPIAGLSFTDSDKMLDLLKAESERTGTDYTRDLIQSQVVPSYEETDLPGVRFYREVMGKYEGGIMPSGEPYSPRRYSFVSFEGFLNGRLLAELVRRMGDNPSRERIPEVMESIRDFDLGIGVNARFGPGRHQGLDAIYLTTVRDGRFRSIGSWERWRK</sequence>
<evidence type="ECO:0000313" key="5">
    <source>
        <dbReference type="Proteomes" id="UP000007845"/>
    </source>
</evidence>
<evidence type="ECO:0000256" key="2">
    <source>
        <dbReference type="ARBA" id="ARBA00022729"/>
    </source>
</evidence>
<dbReference type="PANTHER" id="PTHR47235">
    <property type="entry name" value="BLR6548 PROTEIN"/>
    <property type="match status" value="1"/>
</dbReference>
<dbReference type="PANTHER" id="PTHR47235:SF1">
    <property type="entry name" value="BLR6548 PROTEIN"/>
    <property type="match status" value="1"/>
</dbReference>
<reference evidence="4 5" key="1">
    <citation type="journal article" date="2011" name="J. Bacteriol.">
        <title>Genome sequence of the mercury-methylating strain Desulfovibrio desulfuricans ND132.</title>
        <authorList>
            <person name="Brown S.D."/>
            <person name="Gilmour C.C."/>
            <person name="Kucken A.M."/>
            <person name="Wall J.D."/>
            <person name="Elias D.A."/>
            <person name="Brandt C.C."/>
            <person name="Podar M."/>
            <person name="Chertkov O."/>
            <person name="Held B."/>
            <person name="Bruce D.C."/>
            <person name="Detter J.C."/>
            <person name="Tapia R."/>
            <person name="Han C.S."/>
            <person name="Goodwin L.A."/>
            <person name="Cheng J.F."/>
            <person name="Pitluck S."/>
            <person name="Woyke T."/>
            <person name="Mikhailova N."/>
            <person name="Ivanova N.N."/>
            <person name="Han J."/>
            <person name="Lucas S."/>
            <person name="Lapidus A.L."/>
            <person name="Land M.L."/>
            <person name="Hauser L.J."/>
            <person name="Palumbo A.V."/>
        </authorList>
    </citation>
    <scope>NUCLEOTIDE SEQUENCE [LARGE SCALE GENOMIC DNA]</scope>
    <source>
        <strain evidence="4 5">ND132</strain>
    </source>
</reference>
<evidence type="ECO:0000313" key="4">
    <source>
        <dbReference type="EMBL" id="EGB15267.1"/>
    </source>
</evidence>
<keyword evidence="4" id="KW-0675">Receptor</keyword>
<keyword evidence="5" id="KW-1185">Reference proteome</keyword>
<accession>F0JHN1</accession>
<keyword evidence="2" id="KW-0732">Signal</keyword>
<name>F0JHN1_9BACT</name>
<dbReference type="SMR" id="F0JHN1"/>
<dbReference type="InterPro" id="IPR028082">
    <property type="entry name" value="Peripla_BP_I"/>
</dbReference>